<comment type="caution">
    <text evidence="1">The sequence shown here is derived from an EMBL/GenBank/DDBJ whole genome shotgun (WGS) entry which is preliminary data.</text>
</comment>
<dbReference type="AlphaFoldDB" id="A0AAE3XCT5"/>
<protein>
    <submittedName>
        <fullName evidence="1">Uncharacterized protein</fullName>
    </submittedName>
</protein>
<accession>A0AAE3XCT5</accession>
<dbReference type="EMBL" id="JAVDQK010000005">
    <property type="protein sequence ID" value="MDR6218686.1"/>
    <property type="molecule type" value="Genomic_DNA"/>
</dbReference>
<reference evidence="1" key="1">
    <citation type="submission" date="2023-07" db="EMBL/GenBank/DDBJ databases">
        <title>Sorghum-associated microbial communities from plants grown in Nebraska, USA.</title>
        <authorList>
            <person name="Schachtman D."/>
        </authorList>
    </citation>
    <scope>NUCLEOTIDE SEQUENCE</scope>
    <source>
        <strain evidence="1">BE330</strain>
    </source>
</reference>
<proteinExistence type="predicted"/>
<evidence type="ECO:0000313" key="1">
    <source>
        <dbReference type="EMBL" id="MDR6218686.1"/>
    </source>
</evidence>
<name>A0AAE3XCT5_9DEIO</name>
<dbReference type="RefSeq" id="WP_309853186.1">
    <property type="nucleotide sequence ID" value="NZ_JAVDQJ010000004.1"/>
</dbReference>
<sequence length="105" mass="11762">MNLGDLKNLKDERAALEALLTHAIQERRALPGFFQDEVDRLAQERATRRPDINAVPTLQADIQDLRYQVGIAKEYRSDLPAPWDAALNDFETRYGPIADALVGAS</sequence>
<dbReference type="Proteomes" id="UP001185331">
    <property type="component" value="Unassembled WGS sequence"/>
</dbReference>
<evidence type="ECO:0000313" key="2">
    <source>
        <dbReference type="Proteomes" id="UP001185331"/>
    </source>
</evidence>
<gene>
    <name evidence="1" type="ORF">J2Y00_002283</name>
</gene>
<organism evidence="1 2">
    <name type="scientific">Deinococcus soli</name>
    <name type="common">ex Cha et al. 2016</name>
    <dbReference type="NCBI Taxonomy" id="1309411"/>
    <lineage>
        <taxon>Bacteria</taxon>
        <taxon>Thermotogati</taxon>
        <taxon>Deinococcota</taxon>
        <taxon>Deinococci</taxon>
        <taxon>Deinococcales</taxon>
        <taxon>Deinococcaceae</taxon>
        <taxon>Deinococcus</taxon>
    </lineage>
</organism>